<dbReference type="AlphaFoldDB" id="A0A6C0EVA3"/>
<name>A0A6C0EVA3_9ZZZZ</name>
<accession>A0A6C0EVA3</accession>
<reference evidence="1" key="1">
    <citation type="journal article" date="2020" name="Nature">
        <title>Giant virus diversity and host interactions through global metagenomics.</title>
        <authorList>
            <person name="Schulz F."/>
            <person name="Roux S."/>
            <person name="Paez-Espino D."/>
            <person name="Jungbluth S."/>
            <person name="Walsh D.A."/>
            <person name="Denef V.J."/>
            <person name="McMahon K.D."/>
            <person name="Konstantinidis K.T."/>
            <person name="Eloe-Fadrosh E.A."/>
            <person name="Kyrpides N.C."/>
            <person name="Woyke T."/>
        </authorList>
    </citation>
    <scope>NUCLEOTIDE SEQUENCE</scope>
    <source>
        <strain evidence="1">GVMAG-M-3300009161-30</strain>
    </source>
</reference>
<proteinExistence type="predicted"/>
<evidence type="ECO:0000313" key="1">
    <source>
        <dbReference type="EMBL" id="QHT32682.1"/>
    </source>
</evidence>
<protein>
    <submittedName>
        <fullName evidence="1">Uncharacterized protein</fullName>
    </submittedName>
</protein>
<dbReference type="EMBL" id="MN738946">
    <property type="protein sequence ID" value="QHT32682.1"/>
    <property type="molecule type" value="Genomic_DNA"/>
</dbReference>
<organism evidence="1">
    <name type="scientific">viral metagenome</name>
    <dbReference type="NCBI Taxonomy" id="1070528"/>
    <lineage>
        <taxon>unclassified sequences</taxon>
        <taxon>metagenomes</taxon>
        <taxon>organismal metagenomes</taxon>
    </lineage>
</organism>
<sequence>MSCLDPSYNPNPPRLWTRFENSCIFDTTSVPNYGADTNKLAMLYKGNILQYKKNSSNITKAQRYGQIARGMWTNRTTTWATQSQTYTNPNTQNLKRFNYSTIPNTNIPDGGVLICGSGAGTGADTDNTMIDVLTNRCNPTSASDVPGPITELCYNDGQQTYYPKTKLTYGTSGNKWPVNSKIVKSANGIVAINTFP</sequence>